<evidence type="ECO:0000313" key="2">
    <source>
        <dbReference type="EMBL" id="CAI4017881.1"/>
    </source>
</evidence>
<evidence type="ECO:0000313" key="5">
    <source>
        <dbReference type="Proteomes" id="UP001152797"/>
    </source>
</evidence>
<reference evidence="2" key="1">
    <citation type="submission" date="2022-10" db="EMBL/GenBank/DDBJ databases">
        <authorList>
            <person name="Chen Y."/>
            <person name="Dougan E. K."/>
            <person name="Chan C."/>
            <person name="Rhodes N."/>
            <person name="Thang M."/>
        </authorList>
    </citation>
    <scope>NUCLEOTIDE SEQUENCE</scope>
</reference>
<evidence type="ECO:0000313" key="4">
    <source>
        <dbReference type="EMBL" id="CAL4805193.1"/>
    </source>
</evidence>
<dbReference type="Proteomes" id="UP001152797">
    <property type="component" value="Unassembled WGS sequence"/>
</dbReference>
<dbReference type="OrthoDB" id="433929at2759"/>
<keyword evidence="1" id="KW-1133">Transmembrane helix</keyword>
<accession>A0A9P1GN53</accession>
<name>A0A9P1GN53_9DINO</name>
<sequence>MEETCQAWCFVDPCQCNVSSRPTAATEGFAWQGHALFASSETCNLSLAGSERSKSKKGNSSASPVETPSFCRNFDQDNYGNEKCKCIGIEHLTGNVSAEVDGEKVPYPMDVGSHCSRWDDQPVGICSKEDRPSWCGKNWCYVDPCACAISEPPKVSSYFPKVTYGKKPLYYSYETCGSFDTFTFDSRSACVNQETEAKCLGIGADPDDPELRKCAWGGPEIKCLGKELLHFCQVNDQTIQDWTWWSFSRGDVQRGHMGPAVVTAGIYVLILLFFLMVLPDVTSFSRAPVSQNLARTPSTSSDRWQSNQKVSMLQEPVERPLSRYLHKRDGYYNRIVPDWNLQIKTLEQQYLYQGDFALLIKEVTDEGAIVQDVTTGVYGFIPEENLGNLELLPGDTVQGGRCTYVDTTVIQSPDPTMLRMQSGIVFEWDEENGEGFIIPSEDQDAFRMIRVLRRDIKWHDSRRLFPGQFVQFDTALPHEVPVTSPLDPEAPLALRVRGLEIRFSLEEAYEMIPQGVKSAADAGSREAMLLEAPPQAALAEASEVDGADEADVEPVPDGASLVPTSALEVQAPRSAYPVVPGRPELQTKKKVHPLLQRFAKQAPEVAEAESPSWMWEPQLEYLKEEVYAPIVPVQLRQMPAKVKRKRILVHEVAHERGDTWQEAAHRKYLKLWDKMKPPGRKETEKISVRYHRAKKAFEDEQVRRQKWTLSAEQKRQRRAARAGNGA</sequence>
<keyword evidence="5" id="KW-1185">Reference proteome</keyword>
<dbReference type="EMBL" id="CAMXCT030006661">
    <property type="protein sequence ID" value="CAL4805193.1"/>
    <property type="molecule type" value="Genomic_DNA"/>
</dbReference>
<organism evidence="2">
    <name type="scientific">Cladocopium goreaui</name>
    <dbReference type="NCBI Taxonomy" id="2562237"/>
    <lineage>
        <taxon>Eukaryota</taxon>
        <taxon>Sar</taxon>
        <taxon>Alveolata</taxon>
        <taxon>Dinophyceae</taxon>
        <taxon>Suessiales</taxon>
        <taxon>Symbiodiniaceae</taxon>
        <taxon>Cladocopium</taxon>
    </lineage>
</organism>
<proteinExistence type="predicted"/>
<gene>
    <name evidence="2" type="ORF">C1SCF055_LOCUS42492</name>
</gene>
<feature type="transmembrane region" description="Helical" evidence="1">
    <location>
        <begin position="257"/>
        <end position="278"/>
    </location>
</feature>
<dbReference type="AlphaFoldDB" id="A0A9P1GN53"/>
<keyword evidence="1" id="KW-0812">Transmembrane</keyword>
<evidence type="ECO:0000313" key="3">
    <source>
        <dbReference type="EMBL" id="CAL1171256.1"/>
    </source>
</evidence>
<reference evidence="3" key="2">
    <citation type="submission" date="2024-04" db="EMBL/GenBank/DDBJ databases">
        <authorList>
            <person name="Chen Y."/>
            <person name="Shah S."/>
            <person name="Dougan E. K."/>
            <person name="Thang M."/>
            <person name="Chan C."/>
        </authorList>
    </citation>
    <scope>NUCLEOTIDE SEQUENCE [LARGE SCALE GENOMIC DNA]</scope>
</reference>
<keyword evidence="1" id="KW-0472">Membrane</keyword>
<evidence type="ECO:0000256" key="1">
    <source>
        <dbReference type="SAM" id="Phobius"/>
    </source>
</evidence>
<dbReference type="EMBL" id="CAMXCT010006661">
    <property type="protein sequence ID" value="CAI4017881.1"/>
    <property type="molecule type" value="Genomic_DNA"/>
</dbReference>
<dbReference type="EMBL" id="CAMXCT020006661">
    <property type="protein sequence ID" value="CAL1171256.1"/>
    <property type="molecule type" value="Genomic_DNA"/>
</dbReference>
<protein>
    <submittedName>
        <fullName evidence="4">Pentatricopeptide repeat-containing protein</fullName>
    </submittedName>
</protein>
<comment type="caution">
    <text evidence="2">The sequence shown here is derived from an EMBL/GenBank/DDBJ whole genome shotgun (WGS) entry which is preliminary data.</text>
</comment>